<name>A0A6G1CFG4_9ORYZ</name>
<dbReference type="Proteomes" id="UP000479710">
    <property type="component" value="Unassembled WGS sequence"/>
</dbReference>
<comment type="caution">
    <text evidence="1">The sequence shown here is derived from an EMBL/GenBank/DDBJ whole genome shotgun (WGS) entry which is preliminary data.</text>
</comment>
<keyword evidence="2" id="KW-1185">Reference proteome</keyword>
<organism evidence="1 2">
    <name type="scientific">Oryza meyeriana var. granulata</name>
    <dbReference type="NCBI Taxonomy" id="110450"/>
    <lineage>
        <taxon>Eukaryota</taxon>
        <taxon>Viridiplantae</taxon>
        <taxon>Streptophyta</taxon>
        <taxon>Embryophyta</taxon>
        <taxon>Tracheophyta</taxon>
        <taxon>Spermatophyta</taxon>
        <taxon>Magnoliopsida</taxon>
        <taxon>Liliopsida</taxon>
        <taxon>Poales</taxon>
        <taxon>Poaceae</taxon>
        <taxon>BOP clade</taxon>
        <taxon>Oryzoideae</taxon>
        <taxon>Oryzeae</taxon>
        <taxon>Oryzinae</taxon>
        <taxon>Oryza</taxon>
        <taxon>Oryza meyeriana</taxon>
    </lineage>
</organism>
<accession>A0A6G1CFG4</accession>
<reference evidence="1 2" key="1">
    <citation type="submission" date="2019-11" db="EMBL/GenBank/DDBJ databases">
        <title>Whole genome sequence of Oryza granulata.</title>
        <authorList>
            <person name="Li W."/>
        </authorList>
    </citation>
    <scope>NUCLEOTIDE SEQUENCE [LARGE SCALE GENOMIC DNA]</scope>
    <source>
        <strain evidence="2">cv. Menghai</strain>
        <tissue evidence="1">Leaf</tissue>
    </source>
</reference>
<gene>
    <name evidence="1" type="ORF">E2562_008095</name>
</gene>
<evidence type="ECO:0000313" key="1">
    <source>
        <dbReference type="EMBL" id="KAF0898494.1"/>
    </source>
</evidence>
<evidence type="ECO:0000313" key="2">
    <source>
        <dbReference type="Proteomes" id="UP000479710"/>
    </source>
</evidence>
<protein>
    <submittedName>
        <fullName evidence="1">Uncharacterized protein</fullName>
    </submittedName>
</protein>
<sequence length="89" mass="9116">MLRRADRRCAVRTLLLLRAEGDRAVMEHEHAPGREAAQCSSLLELDSISVPVLTSAASCALSATAGCTLSATTGPRKIAAGSAHSGSVG</sequence>
<dbReference type="EMBL" id="SPHZ02000009">
    <property type="protein sequence ID" value="KAF0898494.1"/>
    <property type="molecule type" value="Genomic_DNA"/>
</dbReference>
<proteinExistence type="predicted"/>
<dbReference type="AlphaFoldDB" id="A0A6G1CFG4"/>